<name>A0ABW6R9Q9_9ACTN</name>
<evidence type="ECO:0000256" key="12">
    <source>
        <dbReference type="ARBA" id="ARBA00047318"/>
    </source>
</evidence>
<evidence type="ECO:0000256" key="10">
    <source>
        <dbReference type="ARBA" id="ARBA00023315"/>
    </source>
</evidence>
<dbReference type="Pfam" id="PF00109">
    <property type="entry name" value="ketoacyl-synt"/>
    <property type="match status" value="1"/>
</dbReference>
<evidence type="ECO:0000256" key="5">
    <source>
        <dbReference type="ARBA" id="ARBA00022516"/>
    </source>
</evidence>
<dbReference type="PANTHER" id="PTHR11712">
    <property type="entry name" value="POLYKETIDE SYNTHASE-RELATED"/>
    <property type="match status" value="1"/>
</dbReference>
<evidence type="ECO:0000256" key="8">
    <source>
        <dbReference type="ARBA" id="ARBA00023098"/>
    </source>
</evidence>
<comment type="pathway">
    <text evidence="1 14">Lipid metabolism; fatty acid biosynthesis.</text>
</comment>
<evidence type="ECO:0000313" key="18">
    <source>
        <dbReference type="Proteomes" id="UP001601976"/>
    </source>
</evidence>
<accession>A0ABW6R9Q9</accession>
<dbReference type="EC" id="2.3.1.179" evidence="3 14"/>
<evidence type="ECO:0000256" key="14">
    <source>
        <dbReference type="PIRNR" id="PIRNR000447"/>
    </source>
</evidence>
<keyword evidence="18" id="KW-1185">Reference proteome</keyword>
<dbReference type="Proteomes" id="UP001601976">
    <property type="component" value="Unassembled WGS sequence"/>
</dbReference>
<gene>
    <name evidence="17" type="primary">fabF</name>
    <name evidence="17" type="ORF">ACFYWW_03250</name>
</gene>
<sequence>MSPTNRTVVVTGIGATTPLGGDAASTWEGLLAGRSGVKPLEGERFAELPVRIAALAAVDPGDVLPRPLARKLDRSAQFALIAAREAWADAGYTDKAGEDDKIQPNRLGTVIASGIGGVTTLLDQYDVLKEKGVRRVSPHTVPMLMPNGPSANVGLEVNAQAGVHTPVSACASGAEAIGYAVEMIRTGRADVVVAGGTEAAIHPLPIAAFANMMAMSKSNDEPEKASRPYDTGRDGFVLGEGAGVVILESAEHAAARGARVYCEVVGQGLSADAHHIAQPEPSGRGIAVAMQNLLDDTGLKPAEIVHLNAHATSTPQGDVAEIKALRKVLGDDLDHVAISATKSMTGHLLGGAGGIETVATVLALHHRTAPPTINVDDLDADVDADIVRGEPRALPEGTIAAINNSFGFGGHNVVLAFRSV</sequence>
<dbReference type="EMBL" id="JBIAPK010000001">
    <property type="protein sequence ID" value="MFF3337743.1"/>
    <property type="molecule type" value="Genomic_DNA"/>
</dbReference>
<feature type="domain" description="Ketosynthase family 3 (KS3)" evidence="16">
    <location>
        <begin position="5"/>
        <end position="419"/>
    </location>
</feature>
<comment type="catalytic activity">
    <reaction evidence="13 14">
        <text>a fatty acyl-[ACP] + malonyl-[ACP] + H(+) = a 3-oxoacyl-[ACP] + holo-[ACP] + CO2</text>
        <dbReference type="Rhea" id="RHEA:22836"/>
        <dbReference type="Rhea" id="RHEA-COMP:9623"/>
        <dbReference type="Rhea" id="RHEA-COMP:9685"/>
        <dbReference type="Rhea" id="RHEA-COMP:9916"/>
        <dbReference type="Rhea" id="RHEA-COMP:14125"/>
        <dbReference type="ChEBI" id="CHEBI:15378"/>
        <dbReference type="ChEBI" id="CHEBI:16526"/>
        <dbReference type="ChEBI" id="CHEBI:64479"/>
        <dbReference type="ChEBI" id="CHEBI:78449"/>
        <dbReference type="ChEBI" id="CHEBI:78776"/>
        <dbReference type="ChEBI" id="CHEBI:138651"/>
    </reaction>
</comment>
<dbReference type="GO" id="GO:0004315">
    <property type="term" value="F:3-oxoacyl-[acyl-carrier-protein] synthase activity"/>
    <property type="evidence" value="ECO:0007669"/>
    <property type="project" value="UniProtKB-EC"/>
</dbReference>
<dbReference type="PIRSF" id="PIRSF000447">
    <property type="entry name" value="KAS_II"/>
    <property type="match status" value="1"/>
</dbReference>
<comment type="function">
    <text evidence="11 14">Involved in the type II fatty acid elongation cycle. Catalyzes the elongation of a wide range of acyl-ACP by the addition of two carbons from malonyl-ACP to an acyl acceptor. Can efficiently catalyze the conversion of palmitoleoyl-ACP (cis-hexadec-9-enoyl-ACP) to cis-vaccenoyl-ACP (cis-octadec-11-enoyl-ACP), an essential step in the thermal regulation of fatty acid composition.</text>
</comment>
<dbReference type="InterPro" id="IPR016039">
    <property type="entry name" value="Thiolase-like"/>
</dbReference>
<dbReference type="SMART" id="SM00825">
    <property type="entry name" value="PKS_KS"/>
    <property type="match status" value="1"/>
</dbReference>
<keyword evidence="9 14" id="KW-0275">Fatty acid biosynthesis</keyword>
<protein>
    <recommendedName>
        <fullName evidence="4 14">3-oxoacyl-[acyl-carrier-protein] synthase 2</fullName>
        <ecNumber evidence="3 14">2.3.1.179</ecNumber>
    </recommendedName>
</protein>
<evidence type="ECO:0000256" key="15">
    <source>
        <dbReference type="RuleBase" id="RU003694"/>
    </source>
</evidence>
<evidence type="ECO:0000256" key="4">
    <source>
        <dbReference type="ARBA" id="ARBA00014657"/>
    </source>
</evidence>
<evidence type="ECO:0000256" key="2">
    <source>
        <dbReference type="ARBA" id="ARBA00008467"/>
    </source>
</evidence>
<evidence type="ECO:0000256" key="7">
    <source>
        <dbReference type="ARBA" id="ARBA00022832"/>
    </source>
</evidence>
<evidence type="ECO:0000256" key="1">
    <source>
        <dbReference type="ARBA" id="ARBA00005194"/>
    </source>
</evidence>
<evidence type="ECO:0000256" key="11">
    <source>
        <dbReference type="ARBA" id="ARBA00024006"/>
    </source>
</evidence>
<evidence type="ECO:0000256" key="13">
    <source>
        <dbReference type="ARBA" id="ARBA00047659"/>
    </source>
</evidence>
<dbReference type="InterPro" id="IPR020841">
    <property type="entry name" value="PKS_Beta-ketoAc_synthase_dom"/>
</dbReference>
<evidence type="ECO:0000256" key="3">
    <source>
        <dbReference type="ARBA" id="ARBA00012356"/>
    </source>
</evidence>
<evidence type="ECO:0000256" key="6">
    <source>
        <dbReference type="ARBA" id="ARBA00022679"/>
    </source>
</evidence>
<dbReference type="RefSeq" id="WP_214900601.1">
    <property type="nucleotide sequence ID" value="NZ_JBEXNP010000004.1"/>
</dbReference>
<evidence type="ECO:0000313" key="17">
    <source>
        <dbReference type="EMBL" id="MFF3337743.1"/>
    </source>
</evidence>
<dbReference type="InterPro" id="IPR014031">
    <property type="entry name" value="Ketoacyl_synth_C"/>
</dbReference>
<proteinExistence type="inferred from homology"/>
<dbReference type="Gene3D" id="3.40.47.10">
    <property type="match status" value="1"/>
</dbReference>
<dbReference type="InterPro" id="IPR000794">
    <property type="entry name" value="Beta-ketoacyl_synthase"/>
</dbReference>
<keyword evidence="5 14" id="KW-0444">Lipid biosynthesis</keyword>
<evidence type="ECO:0000259" key="16">
    <source>
        <dbReference type="PROSITE" id="PS52004"/>
    </source>
</evidence>
<reference evidence="17 18" key="1">
    <citation type="submission" date="2024-10" db="EMBL/GenBank/DDBJ databases">
        <title>The Natural Products Discovery Center: Release of the First 8490 Sequenced Strains for Exploring Actinobacteria Biosynthetic Diversity.</title>
        <authorList>
            <person name="Kalkreuter E."/>
            <person name="Kautsar S.A."/>
            <person name="Yang D."/>
            <person name="Bader C.D."/>
            <person name="Teijaro C.N."/>
            <person name="Fluegel L."/>
            <person name="Davis C.M."/>
            <person name="Simpson J.R."/>
            <person name="Lauterbach L."/>
            <person name="Steele A.D."/>
            <person name="Gui C."/>
            <person name="Meng S."/>
            <person name="Li G."/>
            <person name="Viehrig K."/>
            <person name="Ye F."/>
            <person name="Su P."/>
            <person name="Kiefer A.F."/>
            <person name="Nichols A."/>
            <person name="Cepeda A.J."/>
            <person name="Yan W."/>
            <person name="Fan B."/>
            <person name="Jiang Y."/>
            <person name="Adhikari A."/>
            <person name="Zheng C.-J."/>
            <person name="Schuster L."/>
            <person name="Cowan T.M."/>
            <person name="Smanski M.J."/>
            <person name="Chevrette M.G."/>
            <person name="De Carvalho L.P.S."/>
            <person name="Shen B."/>
        </authorList>
    </citation>
    <scope>NUCLEOTIDE SEQUENCE [LARGE SCALE GENOMIC DNA]</scope>
    <source>
        <strain evidence="17 18">NPDC003029</strain>
    </source>
</reference>
<comment type="similarity">
    <text evidence="2 14 15">Belongs to the thiolase-like superfamily. Beta-ketoacyl-ACP synthases family.</text>
</comment>
<keyword evidence="7" id="KW-0276">Fatty acid metabolism</keyword>
<dbReference type="PANTHER" id="PTHR11712:SF336">
    <property type="entry name" value="3-OXOACYL-[ACYL-CARRIER-PROTEIN] SYNTHASE, MITOCHONDRIAL"/>
    <property type="match status" value="1"/>
</dbReference>
<dbReference type="SUPFAM" id="SSF53901">
    <property type="entry name" value="Thiolase-like"/>
    <property type="match status" value="2"/>
</dbReference>
<dbReference type="CDD" id="cd00834">
    <property type="entry name" value="KAS_I_II"/>
    <property type="match status" value="1"/>
</dbReference>
<dbReference type="InterPro" id="IPR017568">
    <property type="entry name" value="3-oxoacyl-ACP_synth-2"/>
</dbReference>
<organism evidence="17 18">
    <name type="scientific">Streptomyces flavidovirens</name>
    <dbReference type="NCBI Taxonomy" id="67298"/>
    <lineage>
        <taxon>Bacteria</taxon>
        <taxon>Bacillati</taxon>
        <taxon>Actinomycetota</taxon>
        <taxon>Actinomycetes</taxon>
        <taxon>Kitasatosporales</taxon>
        <taxon>Streptomycetaceae</taxon>
        <taxon>Streptomyces</taxon>
    </lineage>
</organism>
<comment type="caution">
    <text evidence="17">The sequence shown here is derived from an EMBL/GenBank/DDBJ whole genome shotgun (WGS) entry which is preliminary data.</text>
</comment>
<dbReference type="InterPro" id="IPR014030">
    <property type="entry name" value="Ketoacyl_synth_N"/>
</dbReference>
<dbReference type="NCBIfam" id="TIGR03150">
    <property type="entry name" value="fabF"/>
    <property type="match status" value="1"/>
</dbReference>
<keyword evidence="6 14" id="KW-0808">Transferase</keyword>
<keyword evidence="8" id="KW-0443">Lipid metabolism</keyword>
<keyword evidence="10 14" id="KW-0012">Acyltransferase</keyword>
<dbReference type="NCBIfam" id="NF005589">
    <property type="entry name" value="PRK07314.1"/>
    <property type="match status" value="1"/>
</dbReference>
<dbReference type="PROSITE" id="PS52004">
    <property type="entry name" value="KS3_2"/>
    <property type="match status" value="1"/>
</dbReference>
<dbReference type="Pfam" id="PF02801">
    <property type="entry name" value="Ketoacyl-synt_C"/>
    <property type="match status" value="1"/>
</dbReference>
<evidence type="ECO:0000256" key="9">
    <source>
        <dbReference type="ARBA" id="ARBA00023160"/>
    </source>
</evidence>
<comment type="catalytic activity">
    <reaction evidence="12 14">
        <text>(9Z)-hexadecenoyl-[ACP] + malonyl-[ACP] + H(+) = 3-oxo-(11Z)-octadecenoyl-[ACP] + holo-[ACP] + CO2</text>
        <dbReference type="Rhea" id="RHEA:55040"/>
        <dbReference type="Rhea" id="RHEA-COMP:9623"/>
        <dbReference type="Rhea" id="RHEA-COMP:9685"/>
        <dbReference type="Rhea" id="RHEA-COMP:10800"/>
        <dbReference type="Rhea" id="RHEA-COMP:14074"/>
        <dbReference type="ChEBI" id="CHEBI:15378"/>
        <dbReference type="ChEBI" id="CHEBI:16526"/>
        <dbReference type="ChEBI" id="CHEBI:64479"/>
        <dbReference type="ChEBI" id="CHEBI:78449"/>
        <dbReference type="ChEBI" id="CHEBI:83989"/>
        <dbReference type="ChEBI" id="CHEBI:138538"/>
        <dbReference type="EC" id="2.3.1.179"/>
    </reaction>
</comment>